<reference evidence="2 3" key="1">
    <citation type="submission" date="2013-09" db="EMBL/GenBank/DDBJ databases">
        <authorList>
            <person name="Zeng Z."/>
            <person name="Chen C."/>
        </authorList>
    </citation>
    <scope>NUCLEOTIDE SEQUENCE [LARGE SCALE GENOMIC DNA]</scope>
    <source>
        <strain evidence="2 3">F44-8</strain>
    </source>
</reference>
<evidence type="ECO:0000313" key="3">
    <source>
        <dbReference type="Proteomes" id="UP000030129"/>
    </source>
</evidence>
<feature type="signal peptide" evidence="1">
    <location>
        <begin position="1"/>
        <end position="19"/>
    </location>
</feature>
<keyword evidence="1" id="KW-0732">Signal</keyword>
<dbReference type="InterPro" id="IPR058093">
    <property type="entry name" value="LA_2272-like"/>
</dbReference>
<organism evidence="2 3">
    <name type="scientific">Flavobacterium beibuense F44-8</name>
    <dbReference type="NCBI Taxonomy" id="1406840"/>
    <lineage>
        <taxon>Bacteria</taxon>
        <taxon>Pseudomonadati</taxon>
        <taxon>Bacteroidota</taxon>
        <taxon>Flavobacteriia</taxon>
        <taxon>Flavobacteriales</taxon>
        <taxon>Flavobacteriaceae</taxon>
        <taxon>Flavobacterium</taxon>
    </lineage>
</organism>
<comment type="caution">
    <text evidence="2">The sequence shown here is derived from an EMBL/GenBank/DDBJ whole genome shotgun (WGS) entry which is preliminary data.</text>
</comment>
<evidence type="ECO:0000256" key="1">
    <source>
        <dbReference type="SAM" id="SignalP"/>
    </source>
</evidence>
<dbReference type="EMBL" id="JRLV01000023">
    <property type="protein sequence ID" value="KGO78950.1"/>
    <property type="molecule type" value="Genomic_DNA"/>
</dbReference>
<accession>A0A0A2LRX0</accession>
<keyword evidence="3" id="KW-1185">Reference proteome</keyword>
<dbReference type="STRING" id="1406840.Q763_15670"/>
<proteinExistence type="predicted"/>
<name>A0A0A2LRX0_9FLAO</name>
<dbReference type="RefSeq" id="WP_035135908.1">
    <property type="nucleotide sequence ID" value="NZ_JRLV01000023.1"/>
</dbReference>
<dbReference type="NCBIfam" id="NF047436">
    <property type="entry name" value="LA_2272_repeat"/>
    <property type="match status" value="2"/>
</dbReference>
<dbReference type="AlphaFoldDB" id="A0A0A2LRX0"/>
<gene>
    <name evidence="2" type="ORF">Q763_15670</name>
</gene>
<dbReference type="eggNOG" id="ENOG50334KF">
    <property type="taxonomic scope" value="Bacteria"/>
</dbReference>
<dbReference type="Proteomes" id="UP000030129">
    <property type="component" value="Unassembled WGS sequence"/>
</dbReference>
<sequence>MKIRLFVLLLLLCYVKSVAQQEYKTQIFSFAPISANVKTVNGMVLGVWHYDYDLEMPKHINGLNIEINPVSPLLLLYIDPQKRIDISREVGLVQNGLHLSIGGFLGNVKQNGMGVSLYNITCASNGLTLTAFYNYSLEMNGLHIAGLKNDTQKGSGLQIAIFNNAGVQFHGVQLGLLNNSEVLHGLQIGLFNKTTHTKGLQFGFWNINAKRSLPLINW</sequence>
<feature type="chain" id="PRO_5001991417" evidence="1">
    <location>
        <begin position="20"/>
        <end position="218"/>
    </location>
</feature>
<evidence type="ECO:0000313" key="2">
    <source>
        <dbReference type="EMBL" id="KGO78950.1"/>
    </source>
</evidence>
<protein>
    <submittedName>
        <fullName evidence="2">Uncharacterized protein</fullName>
    </submittedName>
</protein>